<keyword evidence="1" id="KW-1133">Transmembrane helix</keyword>
<accession>A0A0P1LDR2</accession>
<accession>A0A0P1P5K5</accession>
<reference evidence="3" key="1">
    <citation type="submission" date="2015-11" db="EMBL/GenBank/DDBJ databases">
        <authorList>
            <person name="Varghese N."/>
        </authorList>
    </citation>
    <scope>NUCLEOTIDE SEQUENCE [LARGE SCALE GENOMIC DNA]</scope>
</reference>
<feature type="transmembrane region" description="Helical" evidence="1">
    <location>
        <begin position="6"/>
        <end position="26"/>
    </location>
</feature>
<gene>
    <name evidence="2" type="ORF">JGI4_00604</name>
</gene>
<protein>
    <submittedName>
        <fullName evidence="2">Uncharacterized protein</fullName>
    </submittedName>
</protein>
<accession>A0A0P1LUM3</accession>
<dbReference type="Proteomes" id="UP000182011">
    <property type="component" value="Unassembled WGS sequence"/>
</dbReference>
<dbReference type="OrthoDB" id="9808415at2"/>
<proteinExistence type="predicted"/>
<dbReference type="STRING" id="1633631.GCA_001442925_00604"/>
<dbReference type="RefSeq" id="WP_047133421.1">
    <property type="nucleotide sequence ID" value="NZ_CZVJ01000042.1"/>
</dbReference>
<keyword evidence="1" id="KW-0472">Membrane</keyword>
<accession>A0A0P1P1L1</accession>
<accession>A0A0P1LMS1</accession>
<evidence type="ECO:0000313" key="3">
    <source>
        <dbReference type="Proteomes" id="UP000182011"/>
    </source>
</evidence>
<accession>A0A0N7MV22</accession>
<sequence length="86" mass="9780">MIGLIGIAIIILIVIFAIFYGYGLILKQERSQNPYSAQLKCTLCGRTFDKGKLVERAIGIEKIYYFCGECIQSLHEDYLNLNSKQN</sequence>
<dbReference type="EMBL" id="FAOP01000003">
    <property type="protein sequence ID" value="CUU02811.1"/>
    <property type="molecule type" value="Genomic_DNA"/>
</dbReference>
<dbReference type="AlphaFoldDB" id="A0A0P1M6Z2"/>
<organism evidence="2 3">
    <name type="scientific">Candidatus Kryptonium thompsonii</name>
    <dbReference type="NCBI Taxonomy" id="1633631"/>
    <lineage>
        <taxon>Bacteria</taxon>
        <taxon>Pseudomonadati</taxon>
        <taxon>Candidatus Kryptoniota</taxon>
        <taxon>Candidatus Kryptonium</taxon>
    </lineage>
</organism>
<evidence type="ECO:0000256" key="1">
    <source>
        <dbReference type="SAM" id="Phobius"/>
    </source>
</evidence>
<accession>A0A0P1LR60</accession>
<evidence type="ECO:0000313" key="2">
    <source>
        <dbReference type="EMBL" id="CUU02811.1"/>
    </source>
</evidence>
<accession>A0A0P1LV27</accession>
<accession>A0A0S4MWA6</accession>
<accession>A0A0P1M6Z2</accession>
<keyword evidence="1" id="KW-0812">Transmembrane</keyword>
<name>A0A0P1M6Z2_9BACT</name>
<accession>A0A0P1LV12</accession>